<dbReference type="Proteomes" id="UP000281474">
    <property type="component" value="Unassembled WGS sequence"/>
</dbReference>
<evidence type="ECO:0000313" key="2">
    <source>
        <dbReference type="Proteomes" id="UP000281474"/>
    </source>
</evidence>
<protein>
    <submittedName>
        <fullName evidence="1">Uncharacterized protein</fullName>
    </submittedName>
</protein>
<dbReference type="AlphaFoldDB" id="A0A3L8PRZ2"/>
<proteinExistence type="predicted"/>
<dbReference type="EMBL" id="QZEI01000109">
    <property type="protein sequence ID" value="RLV58004.1"/>
    <property type="molecule type" value="Genomic_DNA"/>
</dbReference>
<dbReference type="RefSeq" id="WP_121840674.1">
    <property type="nucleotide sequence ID" value="NZ_ML014858.1"/>
</dbReference>
<evidence type="ECO:0000313" key="1">
    <source>
        <dbReference type="EMBL" id="RLV58004.1"/>
    </source>
</evidence>
<gene>
    <name evidence="1" type="ORF">D5018_19580</name>
</gene>
<name>A0A3L8PRZ2_9GAMM</name>
<accession>A0A3L8PRZ2</accession>
<comment type="caution">
    <text evidence="1">The sequence shown here is derived from an EMBL/GenBank/DDBJ whole genome shotgun (WGS) entry which is preliminary data.</text>
</comment>
<sequence>MIKKIARFIWNLSAVCFLIILGFQGIKYVFKSTDLQILPELCQNTDVAEYPSPDGTKIAELGYVDCGATTNWETGVNIVDVKTGKVYRGMFGLDGKPEKLKVTWQSNRKLLISNFPAERLIRLRQDNFSGVSIKIKPM</sequence>
<reference evidence="1 2" key="1">
    <citation type="submission" date="2018-09" db="EMBL/GenBank/DDBJ databases">
        <title>Phylogeny of the Shewanellaceae, and recommendation for two new genera, Pseudoshewanella and Parashewanella.</title>
        <authorList>
            <person name="Wang G."/>
        </authorList>
    </citation>
    <scope>NUCLEOTIDE SEQUENCE [LARGE SCALE GENOMIC DNA]</scope>
    <source>
        <strain evidence="1 2">C51</strain>
    </source>
</reference>
<dbReference type="OrthoDB" id="6401145at2"/>
<organism evidence="1 2">
    <name type="scientific">Parashewanella curva</name>
    <dbReference type="NCBI Taxonomy" id="2338552"/>
    <lineage>
        <taxon>Bacteria</taxon>
        <taxon>Pseudomonadati</taxon>
        <taxon>Pseudomonadota</taxon>
        <taxon>Gammaproteobacteria</taxon>
        <taxon>Alteromonadales</taxon>
        <taxon>Shewanellaceae</taxon>
        <taxon>Parashewanella</taxon>
    </lineage>
</organism>
<keyword evidence="2" id="KW-1185">Reference proteome</keyword>